<protein>
    <submittedName>
        <fullName evidence="1">Uncharacterized protein</fullName>
    </submittedName>
</protein>
<accession>A0AC60PGZ2</accession>
<dbReference type="Proteomes" id="UP000805193">
    <property type="component" value="Unassembled WGS sequence"/>
</dbReference>
<sequence length="286" mass="31387">MRGSKYKTVRAFGARKRSMKLLRMAKLEVSARRAVNDDRVNTSSDGFSVPSAVVEEERIAPLTPGRPSSACRDKWERVFQHPSADAFPDTSDDESTQVFIPFISDVKIGVMDGVSSSVDLEEALPGSSPPGPPMERESTTPPSSPSMSSAGLAPAGGCPSGGPQGEAMDLQLDYWTLGPSARKGTEPSKLTLKAWFRSVQARLHSYSRREMVGIMRLGKKKERESDREARCQLVEGVHRLICSCRNLQAPLKGEQSFRGNFTWSFHMSCELQHDTVRADPSVAWAA</sequence>
<dbReference type="EMBL" id="JABSTQ010010609">
    <property type="protein sequence ID" value="KAG0419552.1"/>
    <property type="molecule type" value="Genomic_DNA"/>
</dbReference>
<keyword evidence="2" id="KW-1185">Reference proteome</keyword>
<comment type="caution">
    <text evidence="1">The sequence shown here is derived from an EMBL/GenBank/DDBJ whole genome shotgun (WGS) entry which is preliminary data.</text>
</comment>
<evidence type="ECO:0000313" key="1">
    <source>
        <dbReference type="EMBL" id="KAG0419552.1"/>
    </source>
</evidence>
<gene>
    <name evidence="1" type="ORF">HPB47_004028</name>
</gene>
<evidence type="ECO:0000313" key="2">
    <source>
        <dbReference type="Proteomes" id="UP000805193"/>
    </source>
</evidence>
<proteinExistence type="predicted"/>
<name>A0AC60PGZ2_IXOPE</name>
<reference evidence="1 2" key="1">
    <citation type="journal article" date="2020" name="Cell">
        <title>Large-Scale Comparative Analyses of Tick Genomes Elucidate Their Genetic Diversity and Vector Capacities.</title>
        <authorList>
            <consortium name="Tick Genome and Microbiome Consortium (TIGMIC)"/>
            <person name="Jia N."/>
            <person name="Wang J."/>
            <person name="Shi W."/>
            <person name="Du L."/>
            <person name="Sun Y."/>
            <person name="Zhan W."/>
            <person name="Jiang J.F."/>
            <person name="Wang Q."/>
            <person name="Zhang B."/>
            <person name="Ji P."/>
            <person name="Bell-Sakyi L."/>
            <person name="Cui X.M."/>
            <person name="Yuan T.T."/>
            <person name="Jiang B.G."/>
            <person name="Yang W.F."/>
            <person name="Lam T.T."/>
            <person name="Chang Q.C."/>
            <person name="Ding S.J."/>
            <person name="Wang X.J."/>
            <person name="Zhu J.G."/>
            <person name="Ruan X.D."/>
            <person name="Zhao L."/>
            <person name="Wei J.T."/>
            <person name="Ye R.Z."/>
            <person name="Que T.C."/>
            <person name="Du C.H."/>
            <person name="Zhou Y.H."/>
            <person name="Cheng J.X."/>
            <person name="Dai P.F."/>
            <person name="Guo W.B."/>
            <person name="Han X.H."/>
            <person name="Huang E.J."/>
            <person name="Li L.F."/>
            <person name="Wei W."/>
            <person name="Gao Y.C."/>
            <person name="Liu J.Z."/>
            <person name="Shao H.Z."/>
            <person name="Wang X."/>
            <person name="Wang C.C."/>
            <person name="Yang T.C."/>
            <person name="Huo Q.B."/>
            <person name="Li W."/>
            <person name="Chen H.Y."/>
            <person name="Chen S.E."/>
            <person name="Zhou L.G."/>
            <person name="Ni X.B."/>
            <person name="Tian J.H."/>
            <person name="Sheng Y."/>
            <person name="Liu T."/>
            <person name="Pan Y.S."/>
            <person name="Xia L.Y."/>
            <person name="Li J."/>
            <person name="Zhao F."/>
            <person name="Cao W.C."/>
        </authorList>
    </citation>
    <scope>NUCLEOTIDE SEQUENCE [LARGE SCALE GENOMIC DNA]</scope>
    <source>
        <strain evidence="1">Iper-2018</strain>
    </source>
</reference>
<organism evidence="1 2">
    <name type="scientific">Ixodes persulcatus</name>
    <name type="common">Taiga tick</name>
    <dbReference type="NCBI Taxonomy" id="34615"/>
    <lineage>
        <taxon>Eukaryota</taxon>
        <taxon>Metazoa</taxon>
        <taxon>Ecdysozoa</taxon>
        <taxon>Arthropoda</taxon>
        <taxon>Chelicerata</taxon>
        <taxon>Arachnida</taxon>
        <taxon>Acari</taxon>
        <taxon>Parasitiformes</taxon>
        <taxon>Ixodida</taxon>
        <taxon>Ixodoidea</taxon>
        <taxon>Ixodidae</taxon>
        <taxon>Ixodinae</taxon>
        <taxon>Ixodes</taxon>
    </lineage>
</organism>